<reference evidence="1" key="1">
    <citation type="submission" date="2014-09" db="EMBL/GenBank/DDBJ databases">
        <authorList>
            <person name="Magalhaes I.L.F."/>
            <person name="Oliveira U."/>
            <person name="Santos F.R."/>
            <person name="Vidigal T.H.D.A."/>
            <person name="Brescovit A.D."/>
            <person name="Santos A.J."/>
        </authorList>
    </citation>
    <scope>NUCLEOTIDE SEQUENCE</scope>
    <source>
        <tissue evidence="1">Shoot tissue taken approximately 20 cm above the soil surface</tissue>
    </source>
</reference>
<name>A0A0A9EIA9_ARUDO</name>
<protein>
    <submittedName>
        <fullName evidence="1">Uncharacterized protein</fullName>
    </submittedName>
</protein>
<dbReference type="AlphaFoldDB" id="A0A0A9EIA9"/>
<organism evidence="1">
    <name type="scientific">Arundo donax</name>
    <name type="common">Giant reed</name>
    <name type="synonym">Donax arundinaceus</name>
    <dbReference type="NCBI Taxonomy" id="35708"/>
    <lineage>
        <taxon>Eukaryota</taxon>
        <taxon>Viridiplantae</taxon>
        <taxon>Streptophyta</taxon>
        <taxon>Embryophyta</taxon>
        <taxon>Tracheophyta</taxon>
        <taxon>Spermatophyta</taxon>
        <taxon>Magnoliopsida</taxon>
        <taxon>Liliopsida</taxon>
        <taxon>Poales</taxon>
        <taxon>Poaceae</taxon>
        <taxon>PACMAD clade</taxon>
        <taxon>Arundinoideae</taxon>
        <taxon>Arundineae</taxon>
        <taxon>Arundo</taxon>
    </lineage>
</organism>
<evidence type="ECO:0000313" key="1">
    <source>
        <dbReference type="EMBL" id="JAD99826.1"/>
    </source>
</evidence>
<accession>A0A0A9EIA9</accession>
<proteinExistence type="predicted"/>
<sequence>MHTLLMQGTCSSEKSEEINCGDVLLIA</sequence>
<reference evidence="1" key="2">
    <citation type="journal article" date="2015" name="Data Brief">
        <title>Shoot transcriptome of the giant reed, Arundo donax.</title>
        <authorList>
            <person name="Barrero R.A."/>
            <person name="Guerrero F.D."/>
            <person name="Moolhuijzen P."/>
            <person name="Goolsby J.A."/>
            <person name="Tidwell J."/>
            <person name="Bellgard S.E."/>
            <person name="Bellgard M.I."/>
        </authorList>
    </citation>
    <scope>NUCLEOTIDE SEQUENCE</scope>
    <source>
        <tissue evidence="1">Shoot tissue taken approximately 20 cm above the soil surface</tissue>
    </source>
</reference>
<dbReference type="EMBL" id="GBRH01198069">
    <property type="protein sequence ID" value="JAD99826.1"/>
    <property type="molecule type" value="Transcribed_RNA"/>
</dbReference>